<reference evidence="1" key="1">
    <citation type="submission" date="2020-08" db="EMBL/GenBank/DDBJ databases">
        <title>Multicomponent nature underlies the extraordinary mechanical properties of spider dragline silk.</title>
        <authorList>
            <person name="Kono N."/>
            <person name="Nakamura H."/>
            <person name="Mori M."/>
            <person name="Yoshida Y."/>
            <person name="Ohtoshi R."/>
            <person name="Malay A.D."/>
            <person name="Moran D.A.P."/>
            <person name="Tomita M."/>
            <person name="Numata K."/>
            <person name="Arakawa K."/>
        </authorList>
    </citation>
    <scope>NUCLEOTIDE SEQUENCE</scope>
</reference>
<dbReference type="GO" id="GO:0003676">
    <property type="term" value="F:nucleic acid binding"/>
    <property type="evidence" value="ECO:0007669"/>
    <property type="project" value="InterPro"/>
</dbReference>
<sequence>MGAEFLFMDDNARPHRANIVEECLQSEDITRTDWPAYSPVLNPIEHVVSSNTLESADVTLAHVEWYPTFNLNVLAWIYEAYPNTKFRFYLYPLQRSDRSSVHARQTLSIKEKHTCVIFRSLSATYALLCLFTMSVLIENPAACEIKCVIRFRNAKKVKPV</sequence>
<evidence type="ECO:0000313" key="1">
    <source>
        <dbReference type="EMBL" id="GFX86093.1"/>
    </source>
</evidence>
<evidence type="ECO:0000313" key="2">
    <source>
        <dbReference type="Proteomes" id="UP000887159"/>
    </source>
</evidence>
<proteinExistence type="predicted"/>
<protein>
    <submittedName>
        <fullName evidence="1">DDE_3 domain-containing protein</fullName>
    </submittedName>
</protein>
<accession>A0A8X6R0G9</accession>
<dbReference type="Gene3D" id="3.30.420.10">
    <property type="entry name" value="Ribonuclease H-like superfamily/Ribonuclease H"/>
    <property type="match status" value="1"/>
</dbReference>
<comment type="caution">
    <text evidence="1">The sequence shown here is derived from an EMBL/GenBank/DDBJ whole genome shotgun (WGS) entry which is preliminary data.</text>
</comment>
<name>A0A8X6R0G9_TRICX</name>
<dbReference type="InterPro" id="IPR036397">
    <property type="entry name" value="RNaseH_sf"/>
</dbReference>
<gene>
    <name evidence="1" type="primary">AVEN_959_1</name>
    <name evidence="1" type="ORF">TNCV_2341621</name>
</gene>
<dbReference type="AlphaFoldDB" id="A0A8X6R0G9"/>
<keyword evidence="2" id="KW-1185">Reference proteome</keyword>
<dbReference type="EMBL" id="BMAU01021003">
    <property type="protein sequence ID" value="GFX86093.1"/>
    <property type="molecule type" value="Genomic_DNA"/>
</dbReference>
<organism evidence="1 2">
    <name type="scientific">Trichonephila clavipes</name>
    <name type="common">Golden silk orbweaver</name>
    <name type="synonym">Nephila clavipes</name>
    <dbReference type="NCBI Taxonomy" id="2585209"/>
    <lineage>
        <taxon>Eukaryota</taxon>
        <taxon>Metazoa</taxon>
        <taxon>Ecdysozoa</taxon>
        <taxon>Arthropoda</taxon>
        <taxon>Chelicerata</taxon>
        <taxon>Arachnida</taxon>
        <taxon>Araneae</taxon>
        <taxon>Araneomorphae</taxon>
        <taxon>Entelegynae</taxon>
        <taxon>Araneoidea</taxon>
        <taxon>Nephilidae</taxon>
        <taxon>Trichonephila</taxon>
    </lineage>
</organism>
<dbReference type="Proteomes" id="UP000887159">
    <property type="component" value="Unassembled WGS sequence"/>
</dbReference>